<reference evidence="1" key="2">
    <citation type="submission" date="2021-09" db="EMBL/GenBank/DDBJ databases">
        <authorList>
            <person name="Jia N."/>
            <person name="Wang J."/>
            <person name="Shi W."/>
            <person name="Du L."/>
            <person name="Sun Y."/>
            <person name="Zhan W."/>
            <person name="Jiang J."/>
            <person name="Wang Q."/>
            <person name="Zhang B."/>
            <person name="Ji P."/>
            <person name="Sakyi L.B."/>
            <person name="Cui X."/>
            <person name="Yuan T."/>
            <person name="Jiang B."/>
            <person name="Yang W."/>
            <person name="Lam T.T.-Y."/>
            <person name="Chang Q."/>
            <person name="Ding S."/>
            <person name="Wang X."/>
            <person name="Zhu J."/>
            <person name="Ruan X."/>
            <person name="Zhao L."/>
            <person name="Wei J."/>
            <person name="Que T."/>
            <person name="Du C."/>
            <person name="Cheng J."/>
            <person name="Dai P."/>
            <person name="Han X."/>
            <person name="Huang E."/>
            <person name="Gao Y."/>
            <person name="Liu J."/>
            <person name="Shao H."/>
            <person name="Ye R."/>
            <person name="Li L."/>
            <person name="Wei W."/>
            <person name="Wang X."/>
            <person name="Wang C."/>
            <person name="Huo Q."/>
            <person name="Li W."/>
            <person name="Guo W."/>
            <person name="Chen H."/>
            <person name="Chen S."/>
            <person name="Zhou L."/>
            <person name="Zhou L."/>
            <person name="Ni X."/>
            <person name="Tian J."/>
            <person name="Zhou Y."/>
            <person name="Sheng Y."/>
            <person name="Liu T."/>
            <person name="Pan Y."/>
            <person name="Xia L."/>
            <person name="Li J."/>
            <person name="Zhao F."/>
            <person name="Cao W."/>
        </authorList>
    </citation>
    <scope>NUCLEOTIDE SEQUENCE</scope>
    <source>
        <strain evidence="1">Rmic-2018</strain>
        <tissue evidence="1">Larvae</tissue>
    </source>
</reference>
<protein>
    <submittedName>
        <fullName evidence="1">Uncharacterized protein</fullName>
    </submittedName>
</protein>
<accession>A0A9J6EAN7</accession>
<organism evidence="1 2">
    <name type="scientific">Rhipicephalus microplus</name>
    <name type="common">Cattle tick</name>
    <name type="synonym">Boophilus microplus</name>
    <dbReference type="NCBI Taxonomy" id="6941"/>
    <lineage>
        <taxon>Eukaryota</taxon>
        <taxon>Metazoa</taxon>
        <taxon>Ecdysozoa</taxon>
        <taxon>Arthropoda</taxon>
        <taxon>Chelicerata</taxon>
        <taxon>Arachnida</taxon>
        <taxon>Acari</taxon>
        <taxon>Parasitiformes</taxon>
        <taxon>Ixodida</taxon>
        <taxon>Ixodoidea</taxon>
        <taxon>Ixodidae</taxon>
        <taxon>Rhipicephalinae</taxon>
        <taxon>Rhipicephalus</taxon>
        <taxon>Boophilus</taxon>
    </lineage>
</organism>
<proteinExistence type="predicted"/>
<sequence length="97" mass="10288">MPGQMVAVLPKLCRKMAPAGLLLRAPSPPPLLLTPPLQLRRRLAWVPVTAVARCGIGLIPPLALPGARCVCSADVVDTSRGSAALLRSRLVIKAHRQ</sequence>
<dbReference type="AlphaFoldDB" id="A0A9J6EAN7"/>
<name>A0A9J6EAN7_RHIMP</name>
<evidence type="ECO:0000313" key="2">
    <source>
        <dbReference type="Proteomes" id="UP000821866"/>
    </source>
</evidence>
<keyword evidence="2" id="KW-1185">Reference proteome</keyword>
<dbReference type="Proteomes" id="UP000821866">
    <property type="component" value="Chromosome 3"/>
</dbReference>
<comment type="caution">
    <text evidence="1">The sequence shown here is derived from an EMBL/GenBank/DDBJ whole genome shotgun (WGS) entry which is preliminary data.</text>
</comment>
<reference evidence="1" key="1">
    <citation type="journal article" date="2020" name="Cell">
        <title>Large-Scale Comparative Analyses of Tick Genomes Elucidate Their Genetic Diversity and Vector Capacities.</title>
        <authorList>
            <consortium name="Tick Genome and Microbiome Consortium (TIGMIC)"/>
            <person name="Jia N."/>
            <person name="Wang J."/>
            <person name="Shi W."/>
            <person name="Du L."/>
            <person name="Sun Y."/>
            <person name="Zhan W."/>
            <person name="Jiang J.F."/>
            <person name="Wang Q."/>
            <person name="Zhang B."/>
            <person name="Ji P."/>
            <person name="Bell-Sakyi L."/>
            <person name="Cui X.M."/>
            <person name="Yuan T.T."/>
            <person name="Jiang B.G."/>
            <person name="Yang W.F."/>
            <person name="Lam T.T."/>
            <person name="Chang Q.C."/>
            <person name="Ding S.J."/>
            <person name="Wang X.J."/>
            <person name="Zhu J.G."/>
            <person name="Ruan X.D."/>
            <person name="Zhao L."/>
            <person name="Wei J.T."/>
            <person name="Ye R.Z."/>
            <person name="Que T.C."/>
            <person name="Du C.H."/>
            <person name="Zhou Y.H."/>
            <person name="Cheng J.X."/>
            <person name="Dai P.F."/>
            <person name="Guo W.B."/>
            <person name="Han X.H."/>
            <person name="Huang E.J."/>
            <person name="Li L.F."/>
            <person name="Wei W."/>
            <person name="Gao Y.C."/>
            <person name="Liu J.Z."/>
            <person name="Shao H.Z."/>
            <person name="Wang X."/>
            <person name="Wang C.C."/>
            <person name="Yang T.C."/>
            <person name="Huo Q.B."/>
            <person name="Li W."/>
            <person name="Chen H.Y."/>
            <person name="Chen S.E."/>
            <person name="Zhou L.G."/>
            <person name="Ni X.B."/>
            <person name="Tian J.H."/>
            <person name="Sheng Y."/>
            <person name="Liu T."/>
            <person name="Pan Y.S."/>
            <person name="Xia L.Y."/>
            <person name="Li J."/>
            <person name="Zhao F."/>
            <person name="Cao W.C."/>
        </authorList>
    </citation>
    <scope>NUCLEOTIDE SEQUENCE</scope>
    <source>
        <strain evidence="1">Rmic-2018</strain>
    </source>
</reference>
<dbReference type="EMBL" id="JABSTU010000005">
    <property type="protein sequence ID" value="KAH8031176.1"/>
    <property type="molecule type" value="Genomic_DNA"/>
</dbReference>
<gene>
    <name evidence="1" type="ORF">HPB51_013633</name>
</gene>
<evidence type="ECO:0000313" key="1">
    <source>
        <dbReference type="EMBL" id="KAH8031176.1"/>
    </source>
</evidence>